<feature type="transmembrane region" description="Helical" evidence="12">
    <location>
        <begin position="832"/>
        <end position="852"/>
    </location>
</feature>
<dbReference type="Pfam" id="PF01663">
    <property type="entry name" value="Phosphodiest"/>
    <property type="match status" value="1"/>
</dbReference>
<evidence type="ECO:0000256" key="10">
    <source>
        <dbReference type="ARBA" id="ARBA00023180"/>
    </source>
</evidence>
<keyword evidence="5 13" id="KW-0808">Transferase</keyword>
<evidence type="ECO:0000256" key="8">
    <source>
        <dbReference type="ARBA" id="ARBA00022989"/>
    </source>
</evidence>
<evidence type="ECO:0000256" key="12">
    <source>
        <dbReference type="SAM" id="Phobius"/>
    </source>
</evidence>
<keyword evidence="4" id="KW-0337">GPI-anchor biosynthesis</keyword>
<feature type="transmembrane region" description="Helical" evidence="12">
    <location>
        <begin position="12"/>
        <end position="32"/>
    </location>
</feature>
<organism evidence="13 14">
    <name type="scientific">Hypsibius exemplaris</name>
    <name type="common">Freshwater tardigrade</name>
    <dbReference type="NCBI Taxonomy" id="2072580"/>
    <lineage>
        <taxon>Eukaryota</taxon>
        <taxon>Metazoa</taxon>
        <taxon>Ecdysozoa</taxon>
        <taxon>Tardigrada</taxon>
        <taxon>Eutardigrada</taxon>
        <taxon>Parachela</taxon>
        <taxon>Hypsibioidea</taxon>
        <taxon>Hypsibiidae</taxon>
        <taxon>Hypsibius</taxon>
    </lineage>
</organism>
<keyword evidence="10" id="KW-0325">Glycoprotein</keyword>
<comment type="subcellular location">
    <subcellularLocation>
        <location evidence="1">Endoplasmic reticulum membrane</location>
        <topology evidence="1">Multi-pass membrane protein</topology>
    </subcellularLocation>
</comment>
<evidence type="ECO:0000256" key="1">
    <source>
        <dbReference type="ARBA" id="ARBA00004477"/>
    </source>
</evidence>
<dbReference type="GO" id="GO:0006506">
    <property type="term" value="P:GPI anchor biosynthetic process"/>
    <property type="evidence" value="ECO:0007669"/>
    <property type="project" value="UniProtKB-UniPathway"/>
</dbReference>
<comment type="caution">
    <text evidence="13">The sequence shown here is derived from an EMBL/GenBank/DDBJ whole genome shotgun (WGS) entry which is preliminary data.</text>
</comment>
<dbReference type="Gene3D" id="3.40.720.10">
    <property type="entry name" value="Alkaline Phosphatase, subunit A"/>
    <property type="match status" value="1"/>
</dbReference>
<dbReference type="EMBL" id="MTYJ01000018">
    <property type="protein sequence ID" value="OQV22221.1"/>
    <property type="molecule type" value="Genomic_DNA"/>
</dbReference>
<proteinExistence type="inferred from homology"/>
<evidence type="ECO:0000256" key="7">
    <source>
        <dbReference type="ARBA" id="ARBA00022824"/>
    </source>
</evidence>
<evidence type="ECO:0000256" key="6">
    <source>
        <dbReference type="ARBA" id="ARBA00022692"/>
    </source>
</evidence>
<dbReference type="InterPro" id="IPR002591">
    <property type="entry name" value="Phosphodiest/P_Trfase"/>
</dbReference>
<name>A0A1W0X476_HYPEX</name>
<dbReference type="OrthoDB" id="272139at2759"/>
<dbReference type="PROSITE" id="PS51257">
    <property type="entry name" value="PROKAR_LIPOPROTEIN"/>
    <property type="match status" value="1"/>
</dbReference>
<gene>
    <name evidence="13" type="ORF">BV898_03723</name>
</gene>
<comment type="pathway">
    <text evidence="2">Glycolipid biosynthesis; glycosylphosphatidylinositol-anchor biosynthesis.</text>
</comment>
<dbReference type="SUPFAM" id="SSF53649">
    <property type="entry name" value="Alkaline phosphatase-like"/>
    <property type="match status" value="1"/>
</dbReference>
<dbReference type="CDD" id="cd16023">
    <property type="entry name" value="GPI_EPT_3"/>
    <property type="match status" value="1"/>
</dbReference>
<dbReference type="GO" id="GO:0051377">
    <property type="term" value="F:mannose-ethanolamine phosphotransferase activity"/>
    <property type="evidence" value="ECO:0007669"/>
    <property type="project" value="InterPro"/>
</dbReference>
<feature type="transmembrane region" description="Helical" evidence="12">
    <location>
        <begin position="428"/>
        <end position="448"/>
    </location>
</feature>
<feature type="transmembrane region" description="Helical" evidence="12">
    <location>
        <begin position="867"/>
        <end position="888"/>
    </location>
</feature>
<keyword evidence="14" id="KW-1185">Reference proteome</keyword>
<dbReference type="InterPro" id="IPR037675">
    <property type="entry name" value="PIG-O_N"/>
</dbReference>
<feature type="transmembrane region" description="Helical" evidence="12">
    <location>
        <begin position="454"/>
        <end position="473"/>
    </location>
</feature>
<feature type="transmembrane region" description="Helical" evidence="12">
    <location>
        <begin position="698"/>
        <end position="718"/>
    </location>
</feature>
<sequence>MHDRHWWHCCSLLIFIILIACGIWSFSLGFLLSRIELHDKSPCIHNYTGSPSCYGNLRPTFQRAVIVVVDALRYDFLLTNPELSVRDVRTYENKIPEIDRLIRRNPENAALFKFIADPPTTTMQRIKGITTGSLPTFIDVSSNFAATSIEEDNFVTKTRDMGRNVTFMGDDTWVQLFPDTFTTSYPYPSFDVRDLDIVDNGVLEHLIPEIKKNTSTLLIAHMLGVDHCGHRYGRDHPEMARKLREVNLMIRSVVRELGDDTVLFVMGDHGMTKTGDHGGDSPDEVEAGLFVYSPTPFIDVQNLKPSVAQVDFAPTLSLLLGQPIPFSNLGQIIPAFFPAVETKTKRLISPLETALRINADQVHGFIQRYSTVSGSDLSAELRDHLSHLHHLTRQDKNGTFQRQNYEHFFATAFSSCQAIWARFDNRRMVFGVGVVGTSVVAITIFFLLTTGLHWTTDFITIFPVAVSIIHFFTMFSNSFQVQEDWAVSYVAQTFVCVHFITSYQRHKPSRWMILRTVTLLFLLRCLEYVRRCREEQSDCSVSVLSVNFGSLERGSVWYVVRWIVGLILPLGVGATFQLQEHRYIRPGLRSRCLKWAIFLTLVLALAYQGVFDKSADLEWRISVAAYAAVAFTYIHLICLPVFVQRPKPKVLPVPVTPPEKGRRSSSHSAHSADSKDYEVSTADDDEIYELQDAIQISLNLFAFPLIVLVALLLGDTWSFTTVTILILSRWHFACASPVMKVACWGVLAWLLFFFSGHQTSFPTIHWNSAFTGVGAGGVDNQVVQKILVTTETFSGQILAAVTMPCLMMGVDDGDVYWMQNPSLFYRSLWRNCLGYVAWHAAKLFFVMLNAAVNRRHLMVWKIFAPRYIFEVFAFGVTILVVLPAYLFAVRAFSATLRSVADLHVPLDQYTAKRTKEHHHTDRSSRKRR</sequence>
<evidence type="ECO:0000256" key="5">
    <source>
        <dbReference type="ARBA" id="ARBA00022679"/>
    </source>
</evidence>
<dbReference type="AlphaFoldDB" id="A0A1W0X476"/>
<dbReference type="UniPathway" id="UPA00196"/>
<dbReference type="InterPro" id="IPR039524">
    <property type="entry name" value="PIGO/GPI13"/>
</dbReference>
<feature type="transmembrane region" description="Helical" evidence="12">
    <location>
        <begin position="623"/>
        <end position="643"/>
    </location>
</feature>
<evidence type="ECO:0000256" key="9">
    <source>
        <dbReference type="ARBA" id="ARBA00023136"/>
    </source>
</evidence>
<evidence type="ECO:0000256" key="4">
    <source>
        <dbReference type="ARBA" id="ARBA00022502"/>
    </source>
</evidence>
<evidence type="ECO:0000313" key="13">
    <source>
        <dbReference type="EMBL" id="OQV22221.1"/>
    </source>
</evidence>
<dbReference type="PANTHER" id="PTHR23071:SF1">
    <property type="entry name" value="GPI ETHANOLAMINE PHOSPHATE TRANSFERASE 3"/>
    <property type="match status" value="1"/>
</dbReference>
<keyword evidence="7" id="KW-0256">Endoplasmic reticulum</keyword>
<dbReference type="GO" id="GO:0005789">
    <property type="term" value="C:endoplasmic reticulum membrane"/>
    <property type="evidence" value="ECO:0007669"/>
    <property type="project" value="UniProtKB-SubCell"/>
</dbReference>
<feature type="transmembrane region" description="Helical" evidence="12">
    <location>
        <begin position="485"/>
        <end position="503"/>
    </location>
</feature>
<evidence type="ECO:0000256" key="2">
    <source>
        <dbReference type="ARBA" id="ARBA00004687"/>
    </source>
</evidence>
<comment type="similarity">
    <text evidence="3">Belongs to the PIGG/PIGN/PIGO family. PIGO subfamily.</text>
</comment>
<accession>A0A1W0X476</accession>
<keyword evidence="8 12" id="KW-1133">Transmembrane helix</keyword>
<keyword evidence="6 12" id="KW-0812">Transmembrane</keyword>
<protein>
    <submittedName>
        <fullName evidence="13">GPI ethanolamine phosphate transferase 3</fullName>
    </submittedName>
</protein>
<reference evidence="14" key="1">
    <citation type="submission" date="2017-01" db="EMBL/GenBank/DDBJ databases">
        <title>Comparative genomics of anhydrobiosis in the tardigrade Hypsibius dujardini.</title>
        <authorList>
            <person name="Yoshida Y."/>
            <person name="Koutsovoulos G."/>
            <person name="Laetsch D."/>
            <person name="Stevens L."/>
            <person name="Kumar S."/>
            <person name="Horikawa D."/>
            <person name="Ishino K."/>
            <person name="Komine S."/>
            <person name="Tomita M."/>
            <person name="Blaxter M."/>
            <person name="Arakawa K."/>
        </authorList>
    </citation>
    <scope>NUCLEOTIDE SEQUENCE [LARGE SCALE GENOMIC DNA]</scope>
    <source>
        <strain evidence="14">Z151</strain>
    </source>
</reference>
<dbReference type="PANTHER" id="PTHR23071">
    <property type="entry name" value="PHOSPHATIDYLINOSITOL GLYCAN"/>
    <property type="match status" value="1"/>
</dbReference>
<feature type="transmembrane region" description="Helical" evidence="12">
    <location>
        <begin position="592"/>
        <end position="611"/>
    </location>
</feature>
<evidence type="ECO:0000256" key="3">
    <source>
        <dbReference type="ARBA" id="ARBA00008695"/>
    </source>
</evidence>
<feature type="region of interest" description="Disordered" evidence="11">
    <location>
        <begin position="653"/>
        <end position="678"/>
    </location>
</feature>
<evidence type="ECO:0000256" key="11">
    <source>
        <dbReference type="SAM" id="MobiDB-lite"/>
    </source>
</evidence>
<evidence type="ECO:0000313" key="14">
    <source>
        <dbReference type="Proteomes" id="UP000192578"/>
    </source>
</evidence>
<dbReference type="Proteomes" id="UP000192578">
    <property type="component" value="Unassembled WGS sequence"/>
</dbReference>
<keyword evidence="9 12" id="KW-0472">Membrane</keyword>
<dbReference type="InterPro" id="IPR017850">
    <property type="entry name" value="Alkaline_phosphatase_core_sf"/>
</dbReference>
<feature type="transmembrane region" description="Helical" evidence="12">
    <location>
        <begin position="730"/>
        <end position="754"/>
    </location>
</feature>